<proteinExistence type="predicted"/>
<dbReference type="OrthoDB" id="9798771at2"/>
<dbReference type="Proteomes" id="UP000256763">
    <property type="component" value="Unassembled WGS sequence"/>
</dbReference>
<accession>A0A3E0WG14</accession>
<dbReference type="InterPro" id="IPR008775">
    <property type="entry name" value="Phytyl_CoA_dOase-like"/>
</dbReference>
<name>A0A3E0WG14_9GAMM</name>
<evidence type="ECO:0000313" key="2">
    <source>
        <dbReference type="Proteomes" id="UP000256763"/>
    </source>
</evidence>
<reference evidence="2" key="1">
    <citation type="submission" date="2017-05" db="EMBL/GenBank/DDBJ databases">
        <authorList>
            <person name="Sharma S."/>
            <person name="Sidhu C."/>
            <person name="Pinnaka A.K."/>
        </authorList>
    </citation>
    <scope>NUCLEOTIDE SEQUENCE [LARGE SCALE GENOMIC DNA]</scope>
    <source>
        <strain evidence="2">AK93</strain>
    </source>
</reference>
<dbReference type="SUPFAM" id="SSF51197">
    <property type="entry name" value="Clavaminate synthase-like"/>
    <property type="match status" value="1"/>
</dbReference>
<comment type="caution">
    <text evidence="1">The sequence shown here is derived from an EMBL/GenBank/DDBJ whole genome shotgun (WGS) entry which is preliminary data.</text>
</comment>
<gene>
    <name evidence="1" type="ORF">CAL65_21155</name>
</gene>
<dbReference type="Pfam" id="PF05721">
    <property type="entry name" value="PhyH"/>
    <property type="match status" value="1"/>
</dbReference>
<keyword evidence="1" id="KW-0560">Oxidoreductase</keyword>
<protein>
    <submittedName>
        <fullName evidence="1">Phytanoyl-CoA dioxygenase</fullName>
    </submittedName>
</protein>
<keyword evidence="2" id="KW-1185">Reference proteome</keyword>
<dbReference type="GO" id="GO:0016706">
    <property type="term" value="F:2-oxoglutarate-dependent dioxygenase activity"/>
    <property type="evidence" value="ECO:0007669"/>
    <property type="project" value="UniProtKB-ARBA"/>
</dbReference>
<evidence type="ECO:0000313" key="1">
    <source>
        <dbReference type="EMBL" id="RFA31882.1"/>
    </source>
</evidence>
<dbReference type="RefSeq" id="WP_116303358.1">
    <property type="nucleotide sequence ID" value="NZ_NFZV01000020.1"/>
</dbReference>
<dbReference type="EMBL" id="NFZW01000038">
    <property type="protein sequence ID" value="RFA31882.1"/>
    <property type="molecule type" value="Genomic_DNA"/>
</dbReference>
<dbReference type="Gene3D" id="2.60.120.620">
    <property type="entry name" value="q2cbj1_9rhob like domain"/>
    <property type="match status" value="1"/>
</dbReference>
<keyword evidence="1" id="KW-0223">Dioxygenase</keyword>
<dbReference type="AlphaFoldDB" id="A0A3E0WG14"/>
<organism evidence="1 2">
    <name type="scientific">Alkalilimnicola ehrlichii</name>
    <dbReference type="NCBI Taxonomy" id="351052"/>
    <lineage>
        <taxon>Bacteria</taxon>
        <taxon>Pseudomonadati</taxon>
        <taxon>Pseudomonadota</taxon>
        <taxon>Gammaproteobacteria</taxon>
        <taxon>Chromatiales</taxon>
        <taxon>Ectothiorhodospiraceae</taxon>
        <taxon>Alkalilimnicola</taxon>
    </lineage>
</organism>
<sequence>MLTDDQIRQFIDEGFVKLENAFSPELAKQCRDILWADTGCDPDDPSTWKESVVWLWDYDQEPFVTAANTPTLHAAFDQLVGKDRWEPRYSLGTFPIRFPAKDDTGDTGWHVDASFPGPDADPNDFSGWRINVYSRDRALLMLFLFSDVGPLDAPTRIRVGSHREVARILAPAGEAGLESFDLSATEGCEEVLATGRAGTVFLCHPFLVHAAQVNRGTRPRFLAQPPLYLYEPFQLDGKDEGAYVPVEEAIRRALGKPEV</sequence>